<proteinExistence type="predicted"/>
<evidence type="ECO:0000313" key="2">
    <source>
        <dbReference type="Proteomes" id="UP000708208"/>
    </source>
</evidence>
<comment type="caution">
    <text evidence="1">The sequence shown here is derived from an EMBL/GenBank/DDBJ whole genome shotgun (WGS) entry which is preliminary data.</text>
</comment>
<keyword evidence="2" id="KW-1185">Reference proteome</keyword>
<reference evidence="1" key="1">
    <citation type="submission" date="2021-06" db="EMBL/GenBank/DDBJ databases">
        <authorList>
            <person name="Hodson N. C."/>
            <person name="Mongue J. A."/>
            <person name="Jaron S. K."/>
        </authorList>
    </citation>
    <scope>NUCLEOTIDE SEQUENCE</scope>
</reference>
<dbReference type="AlphaFoldDB" id="A0A8J2JLR6"/>
<dbReference type="EMBL" id="CAJVCH010089304">
    <property type="protein sequence ID" value="CAG7722441.1"/>
    <property type="molecule type" value="Genomic_DNA"/>
</dbReference>
<accession>A0A8J2JLR6</accession>
<organism evidence="1 2">
    <name type="scientific">Allacma fusca</name>
    <dbReference type="NCBI Taxonomy" id="39272"/>
    <lineage>
        <taxon>Eukaryota</taxon>
        <taxon>Metazoa</taxon>
        <taxon>Ecdysozoa</taxon>
        <taxon>Arthropoda</taxon>
        <taxon>Hexapoda</taxon>
        <taxon>Collembola</taxon>
        <taxon>Symphypleona</taxon>
        <taxon>Sminthuridae</taxon>
        <taxon>Allacma</taxon>
    </lineage>
</organism>
<name>A0A8J2JLR6_9HEXA</name>
<sequence>MYQRKSNSLQLNHRYYKDGSKNVIAIFAHRKKLRQQRQLSPRITHVPADDASRLLLLYGLQNLLQYIVSKFSSVSSQKKI</sequence>
<protein>
    <submittedName>
        <fullName evidence="1">Uncharacterized protein</fullName>
    </submittedName>
</protein>
<evidence type="ECO:0000313" key="1">
    <source>
        <dbReference type="EMBL" id="CAG7722441.1"/>
    </source>
</evidence>
<gene>
    <name evidence="1" type="ORF">AFUS01_LOCUS11573</name>
</gene>
<dbReference type="Proteomes" id="UP000708208">
    <property type="component" value="Unassembled WGS sequence"/>
</dbReference>